<evidence type="ECO:0000256" key="3">
    <source>
        <dbReference type="ARBA" id="ARBA00022729"/>
    </source>
</evidence>
<evidence type="ECO:0000256" key="4">
    <source>
        <dbReference type="ARBA" id="ARBA00022970"/>
    </source>
</evidence>
<dbReference type="PRINTS" id="PR00337">
    <property type="entry name" value="LEUILEVALBP"/>
</dbReference>
<protein>
    <submittedName>
        <fullName evidence="7">ABC transporter substrate-binding protein</fullName>
    </submittedName>
</protein>
<evidence type="ECO:0000256" key="2">
    <source>
        <dbReference type="ARBA" id="ARBA00022448"/>
    </source>
</evidence>
<dbReference type="InterPro" id="IPR028082">
    <property type="entry name" value="Peripla_BP_I"/>
</dbReference>
<reference evidence="7 8" key="1">
    <citation type="journal article" date="2021" name="ISME Commun">
        <title>Automated analysis of genomic sequences facilitates high-throughput and comprehensive description of bacteria.</title>
        <authorList>
            <person name="Hitch T.C.A."/>
        </authorList>
    </citation>
    <scope>NUCLEOTIDE SEQUENCE [LARGE SCALE GENOMIC DNA]</scope>
    <source>
        <strain evidence="7 8">Sanger_04</strain>
    </source>
</reference>
<dbReference type="Pfam" id="PF13458">
    <property type="entry name" value="Peripla_BP_6"/>
    <property type="match status" value="1"/>
</dbReference>
<feature type="chain" id="PRO_5046940069" evidence="5">
    <location>
        <begin position="28"/>
        <end position="411"/>
    </location>
</feature>
<evidence type="ECO:0000313" key="7">
    <source>
        <dbReference type="EMBL" id="MCU6698352.1"/>
    </source>
</evidence>
<comment type="similarity">
    <text evidence="1">Belongs to the leucine-binding protein family.</text>
</comment>
<keyword evidence="4" id="KW-0029">Amino-acid transport</keyword>
<evidence type="ECO:0000256" key="5">
    <source>
        <dbReference type="SAM" id="SignalP"/>
    </source>
</evidence>
<dbReference type="PROSITE" id="PS51257">
    <property type="entry name" value="PROKAR_LIPOPROTEIN"/>
    <property type="match status" value="1"/>
</dbReference>
<accession>A0ABT2S1S8</accession>
<dbReference type="Proteomes" id="UP001652461">
    <property type="component" value="Unassembled WGS sequence"/>
</dbReference>
<dbReference type="RefSeq" id="WP_262670921.1">
    <property type="nucleotide sequence ID" value="NZ_JAOQKC010000030.1"/>
</dbReference>
<organism evidence="7 8">
    <name type="scientific">Laedolimicola ammoniilytica</name>
    <dbReference type="NCBI Taxonomy" id="2981771"/>
    <lineage>
        <taxon>Bacteria</taxon>
        <taxon>Bacillati</taxon>
        <taxon>Bacillota</taxon>
        <taxon>Clostridia</taxon>
        <taxon>Lachnospirales</taxon>
        <taxon>Lachnospiraceae</taxon>
        <taxon>Laedolimicola</taxon>
    </lineage>
</organism>
<keyword evidence="3 5" id="KW-0732">Signal</keyword>
<dbReference type="InterPro" id="IPR051010">
    <property type="entry name" value="BCAA_transport"/>
</dbReference>
<feature type="signal peptide" evidence="5">
    <location>
        <begin position="1"/>
        <end position="27"/>
    </location>
</feature>
<evidence type="ECO:0000256" key="1">
    <source>
        <dbReference type="ARBA" id="ARBA00010062"/>
    </source>
</evidence>
<name>A0ABT2S1S8_9FIRM</name>
<dbReference type="PANTHER" id="PTHR30483:SF6">
    <property type="entry name" value="PERIPLASMIC BINDING PROTEIN OF ABC TRANSPORTER FOR NATURAL AMINO ACIDS"/>
    <property type="match status" value="1"/>
</dbReference>
<dbReference type="PANTHER" id="PTHR30483">
    <property type="entry name" value="LEUCINE-SPECIFIC-BINDING PROTEIN"/>
    <property type="match status" value="1"/>
</dbReference>
<proteinExistence type="inferred from homology"/>
<dbReference type="CDD" id="cd06349">
    <property type="entry name" value="PBP1_ABC_HAAT-like"/>
    <property type="match status" value="1"/>
</dbReference>
<dbReference type="EMBL" id="JAOQKC010000030">
    <property type="protein sequence ID" value="MCU6698352.1"/>
    <property type="molecule type" value="Genomic_DNA"/>
</dbReference>
<dbReference type="InterPro" id="IPR000709">
    <property type="entry name" value="Leu_Ile_Val-bd"/>
</dbReference>
<comment type="caution">
    <text evidence="7">The sequence shown here is derived from an EMBL/GenBank/DDBJ whole genome shotgun (WGS) entry which is preliminary data.</text>
</comment>
<gene>
    <name evidence="7" type="ORF">OCV63_15885</name>
</gene>
<evidence type="ECO:0000259" key="6">
    <source>
        <dbReference type="Pfam" id="PF13458"/>
    </source>
</evidence>
<dbReference type="Gene3D" id="3.40.50.2300">
    <property type="match status" value="2"/>
</dbReference>
<keyword evidence="2" id="KW-0813">Transport</keyword>
<keyword evidence="8" id="KW-1185">Reference proteome</keyword>
<evidence type="ECO:0000313" key="8">
    <source>
        <dbReference type="Proteomes" id="UP001652461"/>
    </source>
</evidence>
<dbReference type="SUPFAM" id="SSF53822">
    <property type="entry name" value="Periplasmic binding protein-like I"/>
    <property type="match status" value="1"/>
</dbReference>
<dbReference type="InterPro" id="IPR028081">
    <property type="entry name" value="Leu-bd"/>
</dbReference>
<feature type="domain" description="Leucine-binding protein" evidence="6">
    <location>
        <begin position="53"/>
        <end position="391"/>
    </location>
</feature>
<sequence>MKRATKMVALLLSAAMMVGLTACGGNAADDTAASSDTQETTASGDTATDDDMIYFAAVGPLTGTQADFGKHALWGAQVAVDEINAAGGILGKQVGIKSYDDENVAEKAAAAAELIVSDPSVVAVAAAHYSSSIALVGAPIYQEGGIPAISNSASHPDYSAVGDYIFRNNLTEEDEFRFAFQMPVVAGAKKVAIVSLMSDFGQLFTDDMVEMAKEYGEQLGFEIVCESYFTDGTVDFAPNIAEVKSSGADTIMFSAEYNNLAAFAQQLRKTDTDTQIIGLMTTYNGELIKLAGDTVNGMYLYSCFDPNSDSAVVQQFVKEYSDANGMQPDFVAANAYDSVYMLKNAIEKAGSYDREAIKDALYEVSFDGTQGNIHFKENGDVEKVAVAFKIENGEFVGLPDAFKLWDDFIAQ</sequence>